<dbReference type="PROSITE" id="PS01129">
    <property type="entry name" value="PSI_RLU"/>
    <property type="match status" value="1"/>
</dbReference>
<dbReference type="InterPro" id="IPR050188">
    <property type="entry name" value="RluA_PseudoU_synthase"/>
</dbReference>
<dbReference type="Gene3D" id="3.30.2350.10">
    <property type="entry name" value="Pseudouridine synthase"/>
    <property type="match status" value="1"/>
</dbReference>
<evidence type="ECO:0000259" key="1">
    <source>
        <dbReference type="Pfam" id="PF00849"/>
    </source>
</evidence>
<evidence type="ECO:0000313" key="3">
    <source>
        <dbReference type="Proteomes" id="UP000260665"/>
    </source>
</evidence>
<protein>
    <submittedName>
        <fullName evidence="2">Pseudouridine synthase</fullName>
    </submittedName>
</protein>
<dbReference type="EMBL" id="QFZK01000001">
    <property type="protein sequence ID" value="RFO98904.1"/>
    <property type="molecule type" value="Genomic_DNA"/>
</dbReference>
<comment type="caution">
    <text evidence="2">The sequence shown here is derived from an EMBL/GenBank/DDBJ whole genome shotgun (WGS) entry which is preliminary data.</text>
</comment>
<dbReference type="AlphaFoldDB" id="A0A3E1RHU2"/>
<name>A0A3E1RHU2_9BURK</name>
<dbReference type="Pfam" id="PF00849">
    <property type="entry name" value="PseudoU_synth_2"/>
    <property type="match status" value="1"/>
</dbReference>
<dbReference type="OrthoDB" id="9785808at2"/>
<sequence>MARYRPNPPPPRDGLSASCVVVPKGDWTAALDFFAWRFSFVARSEWAQRFAAGDVVDSEGAVLQSDSVLHTGQRVYYFRDVPAEPAIPFQERILWQDEHLVVVDKPHFLPVIPSGKYVRETLLVRLGQTLGSSTLAPIHRIDRDTAGLVLFSRNPATRDAYARLFRDHVVRKTYHAIARWNPDLPWPIQRHTRIAVGSHFMQQTEVEGVPNALTTIRPLQHNGTFALYELQPVNGQRHQLRVHMNALGLPLLNDGIYPELTAEGSQDFENPLQLLAQSISFTDPLSGELRRFESQLQLRALESLNRPS</sequence>
<reference evidence="2 3" key="1">
    <citation type="submission" date="2018-05" db="EMBL/GenBank/DDBJ databases">
        <title>Rhodoferax soyangensis sp.nov., isolated from an oligotrophic freshwater lake.</title>
        <authorList>
            <person name="Park M."/>
        </authorList>
    </citation>
    <scope>NUCLEOTIDE SEQUENCE [LARGE SCALE GENOMIC DNA]</scope>
    <source>
        <strain evidence="2 3">IMCC26218</strain>
    </source>
</reference>
<dbReference type="PANTHER" id="PTHR21600">
    <property type="entry name" value="MITOCHONDRIAL RNA PSEUDOURIDINE SYNTHASE"/>
    <property type="match status" value="1"/>
</dbReference>
<dbReference type="SUPFAM" id="SSF55120">
    <property type="entry name" value="Pseudouridine synthase"/>
    <property type="match status" value="1"/>
</dbReference>
<gene>
    <name evidence="2" type="ORF">DIC66_03265</name>
</gene>
<dbReference type="InterPro" id="IPR006145">
    <property type="entry name" value="PsdUridine_synth_RsuA/RluA"/>
</dbReference>
<keyword evidence="3" id="KW-1185">Reference proteome</keyword>
<accession>A0A3E1RHU2</accession>
<dbReference type="InterPro" id="IPR020103">
    <property type="entry name" value="PsdUridine_synth_cat_dom_sf"/>
</dbReference>
<dbReference type="GO" id="GO:0003723">
    <property type="term" value="F:RNA binding"/>
    <property type="evidence" value="ECO:0007669"/>
    <property type="project" value="InterPro"/>
</dbReference>
<dbReference type="GO" id="GO:0000455">
    <property type="term" value="P:enzyme-directed rRNA pseudouridine synthesis"/>
    <property type="evidence" value="ECO:0007669"/>
    <property type="project" value="TreeGrafter"/>
</dbReference>
<organism evidence="2 3">
    <name type="scientific">Rhodoferax lacus</name>
    <dbReference type="NCBI Taxonomy" id="2184758"/>
    <lineage>
        <taxon>Bacteria</taxon>
        <taxon>Pseudomonadati</taxon>
        <taxon>Pseudomonadota</taxon>
        <taxon>Betaproteobacteria</taxon>
        <taxon>Burkholderiales</taxon>
        <taxon>Comamonadaceae</taxon>
        <taxon>Rhodoferax</taxon>
    </lineage>
</organism>
<dbReference type="GO" id="GO:0140098">
    <property type="term" value="F:catalytic activity, acting on RNA"/>
    <property type="evidence" value="ECO:0007669"/>
    <property type="project" value="UniProtKB-ARBA"/>
</dbReference>
<evidence type="ECO:0000313" key="2">
    <source>
        <dbReference type="EMBL" id="RFO98904.1"/>
    </source>
</evidence>
<dbReference type="PANTHER" id="PTHR21600:SF84">
    <property type="entry name" value="PSEUDOURIDINE SYNTHASE RSUA_RLUA-LIKE DOMAIN-CONTAINING PROTEIN"/>
    <property type="match status" value="1"/>
</dbReference>
<dbReference type="RefSeq" id="WP_117173938.1">
    <property type="nucleotide sequence ID" value="NZ_QFZK01000001.1"/>
</dbReference>
<dbReference type="InterPro" id="IPR006224">
    <property type="entry name" value="PsdUridine_synth_RluA-like_CS"/>
</dbReference>
<dbReference type="GO" id="GO:0009982">
    <property type="term" value="F:pseudouridine synthase activity"/>
    <property type="evidence" value="ECO:0007669"/>
    <property type="project" value="InterPro"/>
</dbReference>
<feature type="domain" description="Pseudouridine synthase RsuA/RluA-like" evidence="1">
    <location>
        <begin position="99"/>
        <end position="246"/>
    </location>
</feature>
<proteinExistence type="predicted"/>
<dbReference type="Proteomes" id="UP000260665">
    <property type="component" value="Unassembled WGS sequence"/>
</dbReference>